<gene>
    <name evidence="1" type="primary">NMT1_2</name>
    <name evidence="1" type="ORF">LTR37_009448</name>
</gene>
<keyword evidence="1" id="KW-0808">Transferase</keyword>
<keyword evidence="2" id="KW-1185">Reference proteome</keyword>
<accession>A0ACC3N853</accession>
<organism evidence="1 2">
    <name type="scientific">Vermiconidia calcicola</name>
    <dbReference type="NCBI Taxonomy" id="1690605"/>
    <lineage>
        <taxon>Eukaryota</taxon>
        <taxon>Fungi</taxon>
        <taxon>Dikarya</taxon>
        <taxon>Ascomycota</taxon>
        <taxon>Pezizomycotina</taxon>
        <taxon>Dothideomycetes</taxon>
        <taxon>Dothideomycetidae</taxon>
        <taxon>Mycosphaerellales</taxon>
        <taxon>Extremaceae</taxon>
        <taxon>Vermiconidia</taxon>
    </lineage>
</organism>
<evidence type="ECO:0000313" key="2">
    <source>
        <dbReference type="Proteomes" id="UP001281147"/>
    </source>
</evidence>
<dbReference type="EMBL" id="JAUTXU010000074">
    <property type="protein sequence ID" value="KAK3711672.1"/>
    <property type="molecule type" value="Genomic_DNA"/>
</dbReference>
<proteinExistence type="predicted"/>
<sequence length="594" mass="66703">MKGQVALADAKSSQASDADSQATFEKMAAEEAKSADARTASDLADNSLEAPSETSKAADSLPEGADGEEAGSEEEDVDEEETQAQPGATASTSSKKKKKPKKKKKKAADGSADSSTSAVSSQQPIQPTQVHDIQSLLKQLALSQQQPKREGKAPEDYKFWNTQPVPKFREPNLLQTTDGANGESLPEGPILPDKVCRASAKAEPEKLVDGFEWCLVDLDDKEELHELYDLLDNHYVEDTDGSFRFRYSEQFLSWALKPPGWRKDWHIGVRTKGSEDGKKGKLVAFIAGIPVTLRVGAEQKFNATEINFLTIHRKLRGKRLAPVLIKEVTRRCYLNDIYQALYTAGTLLPTPISTCRYFHRSLDWEHLYKTGFSHIPSGTTELRQKYKYRMDPNTKLKGLRPMKREDIPAVKDLLTRYLERFHLRQEWTTEEIDHWICSEASKGVVSSFVVEKDGGGISDFVSYYLLESTVLRSNSRGRDTIRAAYLYYYATESAFPIPNTPKPKARDLQETLAQRLRELMHDALVLAKKDDYHVFNALTLLDNPLFLKEEKFEPGDGKLNYYLFNWRTESLGGGVDGRNEIDTSRMGGVGIVML</sequence>
<name>A0ACC3N853_9PEZI</name>
<protein>
    <submittedName>
        <fullName evidence="1">Glycylpeptide N-tetradecanoyltransferase</fullName>
        <ecNumber evidence="1">2.3.1.97</ecNumber>
    </submittedName>
</protein>
<reference evidence="1" key="1">
    <citation type="submission" date="2023-07" db="EMBL/GenBank/DDBJ databases">
        <title>Black Yeasts Isolated from many extreme environments.</title>
        <authorList>
            <person name="Coleine C."/>
            <person name="Stajich J.E."/>
            <person name="Selbmann L."/>
        </authorList>
    </citation>
    <scope>NUCLEOTIDE SEQUENCE</scope>
    <source>
        <strain evidence="1">CCFEE 5714</strain>
    </source>
</reference>
<dbReference type="EC" id="2.3.1.97" evidence="1"/>
<evidence type="ECO:0000313" key="1">
    <source>
        <dbReference type="EMBL" id="KAK3711672.1"/>
    </source>
</evidence>
<dbReference type="Proteomes" id="UP001281147">
    <property type="component" value="Unassembled WGS sequence"/>
</dbReference>
<keyword evidence="1" id="KW-0012">Acyltransferase</keyword>
<comment type="caution">
    <text evidence="1">The sequence shown here is derived from an EMBL/GenBank/DDBJ whole genome shotgun (WGS) entry which is preliminary data.</text>
</comment>